<sequence>MKLHGLILFVIFAASAAAITASFKEEIKNGKLMPNENEFTSVDSRRLENLNSVRINGAGDSDGASGVDAGADRSKDSTGTDENDGRNGSRGSTADSHHSTDLRHWPPGTN</sequence>
<comment type="caution">
    <text evidence="1">The sequence shown here is derived from an EMBL/GenBank/DDBJ whole genome shotgun (WGS) entry which is preliminary data.</text>
</comment>
<proteinExistence type="predicted"/>
<evidence type="ECO:0000313" key="2">
    <source>
        <dbReference type="Proteomes" id="UP001234297"/>
    </source>
</evidence>
<dbReference type="Proteomes" id="UP001234297">
    <property type="component" value="Chromosome 11"/>
</dbReference>
<dbReference type="EMBL" id="CM056819">
    <property type="protein sequence ID" value="KAJ8623708.1"/>
    <property type="molecule type" value="Genomic_DNA"/>
</dbReference>
<evidence type="ECO:0000313" key="1">
    <source>
        <dbReference type="EMBL" id="KAJ8623708.1"/>
    </source>
</evidence>
<reference evidence="1 2" key="1">
    <citation type="journal article" date="2022" name="Hortic Res">
        <title>A haplotype resolved chromosomal level avocado genome allows analysis of novel avocado genes.</title>
        <authorList>
            <person name="Nath O."/>
            <person name="Fletcher S.J."/>
            <person name="Hayward A."/>
            <person name="Shaw L.M."/>
            <person name="Masouleh A.K."/>
            <person name="Furtado A."/>
            <person name="Henry R.J."/>
            <person name="Mitter N."/>
        </authorList>
    </citation>
    <scope>NUCLEOTIDE SEQUENCE [LARGE SCALE GENOMIC DNA]</scope>
    <source>
        <strain evidence="2">cv. Hass</strain>
    </source>
</reference>
<gene>
    <name evidence="1" type="ORF">MRB53_032238</name>
</gene>
<organism evidence="1 2">
    <name type="scientific">Persea americana</name>
    <name type="common">Avocado</name>
    <dbReference type="NCBI Taxonomy" id="3435"/>
    <lineage>
        <taxon>Eukaryota</taxon>
        <taxon>Viridiplantae</taxon>
        <taxon>Streptophyta</taxon>
        <taxon>Embryophyta</taxon>
        <taxon>Tracheophyta</taxon>
        <taxon>Spermatophyta</taxon>
        <taxon>Magnoliopsida</taxon>
        <taxon>Magnoliidae</taxon>
        <taxon>Laurales</taxon>
        <taxon>Lauraceae</taxon>
        <taxon>Persea</taxon>
    </lineage>
</organism>
<protein>
    <submittedName>
        <fullName evidence="1">Uncharacterized protein</fullName>
    </submittedName>
</protein>
<keyword evidence="2" id="KW-1185">Reference proteome</keyword>
<accession>A0ACC2KS19</accession>
<name>A0ACC2KS19_PERAE</name>